<reference evidence="1" key="1">
    <citation type="journal article" date="2020" name="Nature">
        <title>Giant virus diversity and host interactions through global metagenomics.</title>
        <authorList>
            <person name="Schulz F."/>
            <person name="Roux S."/>
            <person name="Paez-Espino D."/>
            <person name="Jungbluth S."/>
            <person name="Walsh D.A."/>
            <person name="Denef V.J."/>
            <person name="McMahon K.D."/>
            <person name="Konstantinidis K.T."/>
            <person name="Eloe-Fadrosh E.A."/>
            <person name="Kyrpides N.C."/>
            <person name="Woyke T."/>
        </authorList>
    </citation>
    <scope>NUCLEOTIDE SEQUENCE</scope>
    <source>
        <strain evidence="1">GVMAG-S-1021933-23</strain>
    </source>
</reference>
<evidence type="ECO:0000313" key="1">
    <source>
        <dbReference type="EMBL" id="QHS78015.1"/>
    </source>
</evidence>
<proteinExistence type="predicted"/>
<sequence>MNDGILKKIVDSEHVIFNDFSLGDIYVGNKNIFFDNLIGQHFQYNLYERFELNEIFKNKNGEWKLINFLKLNDNTSYFLKNNINLKIIELTLPNNGSLNNKKLGDNFDVNMIKCYKMFEWFPQYEDGFEEITILNFLGNHIKAKNKNNNLILICFFDQNKIPNSYLGQKVYVNIIPKFLSTVIIKSKEQFLYKSLKYYIENRLKSEVTNDFLQIRNSEDKCIIFNSLLNDINLSDSILLNYIPVFFTSHVVYDKKGKWTLLSIINFDLFNIHIFELKGELYGMNISHNINLKSLIGNKFSVIYNSFKLINSIHESEDGQYIFKSIIHGKYVFEDRKTSKQFFAILSELKTPAESNVGKKFNLDTKKIIYCLSINDVFCN</sequence>
<dbReference type="AlphaFoldDB" id="A0A6C0AF69"/>
<organism evidence="1">
    <name type="scientific">viral metagenome</name>
    <dbReference type="NCBI Taxonomy" id="1070528"/>
    <lineage>
        <taxon>unclassified sequences</taxon>
        <taxon>metagenomes</taxon>
        <taxon>organismal metagenomes</taxon>
    </lineage>
</organism>
<dbReference type="EMBL" id="MN740594">
    <property type="protein sequence ID" value="QHS78015.1"/>
    <property type="molecule type" value="Genomic_DNA"/>
</dbReference>
<accession>A0A6C0AF69</accession>
<name>A0A6C0AF69_9ZZZZ</name>
<protein>
    <submittedName>
        <fullName evidence="1">Uncharacterized protein</fullName>
    </submittedName>
</protein>